<dbReference type="PROSITE" id="PS51257">
    <property type="entry name" value="PROKAR_LIPOPROTEIN"/>
    <property type="match status" value="1"/>
</dbReference>
<dbReference type="AlphaFoldDB" id="A0A1G7T622"/>
<dbReference type="Proteomes" id="UP000198656">
    <property type="component" value="Unassembled WGS sequence"/>
</dbReference>
<dbReference type="SUPFAM" id="SSF53807">
    <property type="entry name" value="Helical backbone' metal receptor"/>
    <property type="match status" value="1"/>
</dbReference>
<reference evidence="5" key="1">
    <citation type="submission" date="2016-10" db="EMBL/GenBank/DDBJ databases">
        <authorList>
            <person name="Varghese N."/>
            <person name="Submissions S."/>
        </authorList>
    </citation>
    <scope>NUCLEOTIDE SEQUENCE [LARGE SCALE GENOMIC DNA]</scope>
    <source>
        <strain evidence="5">DSM 8344</strain>
    </source>
</reference>
<dbReference type="InterPro" id="IPR002491">
    <property type="entry name" value="ABC_transptr_periplasmic_BD"/>
</dbReference>
<dbReference type="EMBL" id="FNCP01000002">
    <property type="protein sequence ID" value="SDG30763.1"/>
    <property type="molecule type" value="Genomic_DNA"/>
</dbReference>
<name>A0A1G7T622_9FIRM</name>
<dbReference type="Gene3D" id="3.40.50.1980">
    <property type="entry name" value="Nitrogenase molybdenum iron protein domain"/>
    <property type="match status" value="2"/>
</dbReference>
<organism evidence="4 5">
    <name type="scientific">Desulfosporosinus hippei DSM 8344</name>
    <dbReference type="NCBI Taxonomy" id="1121419"/>
    <lineage>
        <taxon>Bacteria</taxon>
        <taxon>Bacillati</taxon>
        <taxon>Bacillota</taxon>
        <taxon>Clostridia</taxon>
        <taxon>Eubacteriales</taxon>
        <taxon>Desulfitobacteriaceae</taxon>
        <taxon>Desulfosporosinus</taxon>
    </lineage>
</organism>
<evidence type="ECO:0000259" key="3">
    <source>
        <dbReference type="PROSITE" id="PS50983"/>
    </source>
</evidence>
<protein>
    <submittedName>
        <fullName evidence="4">Iron complex transport system substrate-binding protein</fullName>
    </submittedName>
</protein>
<dbReference type="PROSITE" id="PS50983">
    <property type="entry name" value="FE_B12_PBP"/>
    <property type="match status" value="1"/>
</dbReference>
<feature type="domain" description="Fe/B12 periplasmic-binding" evidence="3">
    <location>
        <begin position="60"/>
        <end position="334"/>
    </location>
</feature>
<dbReference type="STRING" id="1121419.SAMN05443529_102115"/>
<dbReference type="OrthoDB" id="9787830at2"/>
<evidence type="ECO:0000256" key="1">
    <source>
        <dbReference type="ARBA" id="ARBA00008814"/>
    </source>
</evidence>
<dbReference type="Pfam" id="PF01497">
    <property type="entry name" value="Peripla_BP_2"/>
    <property type="match status" value="1"/>
</dbReference>
<keyword evidence="2" id="KW-0732">Signal</keyword>
<evidence type="ECO:0000256" key="2">
    <source>
        <dbReference type="SAM" id="SignalP"/>
    </source>
</evidence>
<feature type="signal peptide" evidence="2">
    <location>
        <begin position="1"/>
        <end position="19"/>
    </location>
</feature>
<accession>A0A1G7T622</accession>
<keyword evidence="5" id="KW-1185">Reference proteome</keyword>
<comment type="similarity">
    <text evidence="1">Belongs to the bacterial solute-binding protein 8 family.</text>
</comment>
<dbReference type="CDD" id="cd01147">
    <property type="entry name" value="HemV-2"/>
    <property type="match status" value="1"/>
</dbReference>
<sequence length="374" mass="41300">MRKLTSLLLMLMMSLLLLTGCGGTESKQEEGTVPTTAQVQKQKITDLVGREVELSVPVQRVVAIGPGALRLVTYIEGAAMVVGIEETEKKSNPGRSYMMAYPDLKKLPSIGQGGPDTAPNEESLVSVKPDVIFVCTLVDKEKADQLQAKTGIPVVALSYGDLATFGENLYRSLNIIGTIIGREKRAEEVVTYLKQNEKDLGERTKNLADGEKAKVYVGAVSMKGAHGIESTQAQYPPFKYIGTKNVVDETGKNGTVMIDKEKLISWNPDFLFLDAGGYALVTADYQKNPAFYQSLQAMKNDRVYNLIPFNNYNPNIDTAFADAYYAGKIIFPERFKDIDPIKKSDEIYQFLLGKPLYADMDRDFGGFKKLELGK</sequence>
<dbReference type="InterPro" id="IPR050902">
    <property type="entry name" value="ABC_Transporter_SBP"/>
</dbReference>
<dbReference type="PANTHER" id="PTHR30535">
    <property type="entry name" value="VITAMIN B12-BINDING PROTEIN"/>
    <property type="match status" value="1"/>
</dbReference>
<gene>
    <name evidence="4" type="ORF">SAMN05443529_102115</name>
</gene>
<feature type="chain" id="PRO_5038902484" evidence="2">
    <location>
        <begin position="20"/>
        <end position="374"/>
    </location>
</feature>
<evidence type="ECO:0000313" key="5">
    <source>
        <dbReference type="Proteomes" id="UP000198656"/>
    </source>
</evidence>
<proteinExistence type="inferred from homology"/>
<dbReference type="PANTHER" id="PTHR30535:SF34">
    <property type="entry name" value="MOLYBDATE-BINDING PROTEIN MOLA"/>
    <property type="match status" value="1"/>
</dbReference>
<evidence type="ECO:0000313" key="4">
    <source>
        <dbReference type="EMBL" id="SDG30763.1"/>
    </source>
</evidence>
<dbReference type="RefSeq" id="WP_092329371.1">
    <property type="nucleotide sequence ID" value="NZ_FNCP01000002.1"/>
</dbReference>